<reference evidence="2" key="1">
    <citation type="submission" date="2017-06" db="EMBL/GenBank/DDBJ databases">
        <title>Novel phages from South African skin metaviromes.</title>
        <authorList>
            <person name="van Zyl L.J."/>
            <person name="Abrahams Y."/>
            <person name="Stander E.A."/>
            <person name="Kirby B.M."/>
            <person name="Clavaud C."/>
            <person name="Farcet C."/>
            <person name="Breton L."/>
            <person name="Trindade M.I."/>
        </authorList>
    </citation>
    <scope>NUCLEOTIDE SEQUENCE</scope>
</reference>
<evidence type="ECO:0000259" key="1">
    <source>
        <dbReference type="Pfam" id="PF04233"/>
    </source>
</evidence>
<proteinExistence type="predicted"/>
<dbReference type="EMBL" id="MF417903">
    <property type="protein sequence ID" value="ASN70228.1"/>
    <property type="molecule type" value="Genomic_DNA"/>
</dbReference>
<dbReference type="Pfam" id="PF04233">
    <property type="entry name" value="Phage_Mu_F"/>
    <property type="match status" value="1"/>
</dbReference>
<accession>A0A2H4JD21</accession>
<dbReference type="InterPro" id="IPR006528">
    <property type="entry name" value="Phage_head_morphogenesis_dom"/>
</dbReference>
<gene>
    <name evidence="2" type="ORF">10F3_43</name>
</gene>
<feature type="domain" description="Phage head morphogenesis" evidence="1">
    <location>
        <begin position="153"/>
        <end position="277"/>
    </location>
</feature>
<organism evidence="2">
    <name type="scientific">uncultured Caudovirales phage</name>
    <dbReference type="NCBI Taxonomy" id="2100421"/>
    <lineage>
        <taxon>Viruses</taxon>
        <taxon>Duplodnaviria</taxon>
        <taxon>Heunggongvirae</taxon>
        <taxon>Uroviricota</taxon>
        <taxon>Caudoviricetes</taxon>
        <taxon>Peduoviridae</taxon>
        <taxon>Maltschvirus</taxon>
        <taxon>Maltschvirus maltsch</taxon>
    </lineage>
</organism>
<name>A0A2H4JD21_9CAUD</name>
<protein>
    <submittedName>
        <fullName evidence="2">Putative minor head protein</fullName>
    </submittedName>
</protein>
<evidence type="ECO:0000313" key="2">
    <source>
        <dbReference type="EMBL" id="ASN70228.1"/>
    </source>
</evidence>
<sequence>MTVDKGKFLNELLKPLDLKERGAMRRLKKLYREASREFMSSLTDLYEKLDQGEDLSYADINQFDDIEALKSQIIALASKLDVRSQKEIIRLLEDTYDFSYDWMASVVEAMIDNKLRNTKPSLPKLVEEARKNAVYGLKLTQALEKHRATIVRDINEAIERGFIERERFSDIARRVRSAFDSSYYRATVITRTEAHRVREKATHNKAEEFEQQGIVMEKEWNNVDDERVRQTRKANHKALQGQRRKVNEQFDLGNGVTAVAPGQSGSAANDIHCRCFLTYEVAGLRGE</sequence>